<name>A0A4C1TBW1_EUMVA</name>
<comment type="caution">
    <text evidence="1">The sequence shown here is derived from an EMBL/GenBank/DDBJ whole genome shotgun (WGS) entry which is preliminary data.</text>
</comment>
<dbReference type="Proteomes" id="UP000299102">
    <property type="component" value="Unassembled WGS sequence"/>
</dbReference>
<gene>
    <name evidence="1" type="ORF">EVAR_77753_1</name>
</gene>
<evidence type="ECO:0000313" key="2">
    <source>
        <dbReference type="Proteomes" id="UP000299102"/>
    </source>
</evidence>
<sequence>MWRRSTRICDLTEEKAANHRRISTDDDGEKIGGINGAAVSWLLKRERLSIPRNVGCSNPVIMSLHVFSDAFLKAYATCVYVRSADALGNITVRFLCAKAKVKPLKNPADLASRRVYPDELQSLCLWWEGPSYLKDTQDKWPEQHSDTQTNLPELRVFTAHFGGLYESAVKSAKFHMKRVLGNTHCGVSGLRVSRRCEEE</sequence>
<keyword evidence="2" id="KW-1185">Reference proteome</keyword>
<dbReference type="AlphaFoldDB" id="A0A4C1TBW1"/>
<evidence type="ECO:0000313" key="1">
    <source>
        <dbReference type="EMBL" id="GBP11624.1"/>
    </source>
</evidence>
<proteinExistence type="predicted"/>
<accession>A0A4C1TBW1</accession>
<protein>
    <submittedName>
        <fullName evidence="1">Uncharacterized protein</fullName>
    </submittedName>
</protein>
<dbReference type="EMBL" id="BGZK01000047">
    <property type="protein sequence ID" value="GBP11624.1"/>
    <property type="molecule type" value="Genomic_DNA"/>
</dbReference>
<dbReference type="OrthoDB" id="7490046at2759"/>
<dbReference type="InterPro" id="IPR008042">
    <property type="entry name" value="Retrotrans_Pao"/>
</dbReference>
<reference evidence="1 2" key="1">
    <citation type="journal article" date="2019" name="Commun. Biol.">
        <title>The bagworm genome reveals a unique fibroin gene that provides high tensile strength.</title>
        <authorList>
            <person name="Kono N."/>
            <person name="Nakamura H."/>
            <person name="Ohtoshi R."/>
            <person name="Tomita M."/>
            <person name="Numata K."/>
            <person name="Arakawa K."/>
        </authorList>
    </citation>
    <scope>NUCLEOTIDE SEQUENCE [LARGE SCALE GENOMIC DNA]</scope>
</reference>
<dbReference type="Pfam" id="PF05380">
    <property type="entry name" value="Peptidase_A17"/>
    <property type="match status" value="1"/>
</dbReference>
<organism evidence="1 2">
    <name type="scientific">Eumeta variegata</name>
    <name type="common">Bagworm moth</name>
    <name type="synonym">Eumeta japonica</name>
    <dbReference type="NCBI Taxonomy" id="151549"/>
    <lineage>
        <taxon>Eukaryota</taxon>
        <taxon>Metazoa</taxon>
        <taxon>Ecdysozoa</taxon>
        <taxon>Arthropoda</taxon>
        <taxon>Hexapoda</taxon>
        <taxon>Insecta</taxon>
        <taxon>Pterygota</taxon>
        <taxon>Neoptera</taxon>
        <taxon>Endopterygota</taxon>
        <taxon>Lepidoptera</taxon>
        <taxon>Glossata</taxon>
        <taxon>Ditrysia</taxon>
        <taxon>Tineoidea</taxon>
        <taxon>Psychidae</taxon>
        <taxon>Oiketicinae</taxon>
        <taxon>Eumeta</taxon>
    </lineage>
</organism>
<dbReference type="PANTHER" id="PTHR47331">
    <property type="entry name" value="PHD-TYPE DOMAIN-CONTAINING PROTEIN"/>
    <property type="match status" value="1"/>
</dbReference>